<protein>
    <recommendedName>
        <fullName evidence="3">Proteasome assembly chaperone 4</fullName>
    </recommendedName>
</protein>
<reference evidence="1" key="3">
    <citation type="submission" date="2025-09" db="UniProtKB">
        <authorList>
            <consortium name="Ensembl"/>
        </authorList>
    </citation>
    <scope>IDENTIFICATION</scope>
</reference>
<sequence length="124" mass="14055">MNEMLNGVTTEGISIHNFTEKILEQVIHFHVMKLSDSFFLWVGSSPVLSSLAVSMSSKYDSMPLSSLIMGDSSNTILNTFSQRLAKKTKKQVFLSYDLPMTDSNLSLLVERRILKELELHPELF</sequence>
<accession>A0A3P8UT06</accession>
<dbReference type="GO" id="GO:0043248">
    <property type="term" value="P:proteasome assembly"/>
    <property type="evidence" value="ECO:0007669"/>
    <property type="project" value="InterPro"/>
</dbReference>
<dbReference type="PANTHER" id="PTHR33559">
    <property type="entry name" value="PROTEASOME ASSEMBLY CHAPERONE 4"/>
    <property type="match status" value="1"/>
</dbReference>
<dbReference type="InParanoid" id="A0A3P8UT06"/>
<dbReference type="KEGG" id="csem:103399849"/>
<dbReference type="Proteomes" id="UP000265120">
    <property type="component" value="Chromosome 2"/>
</dbReference>
<dbReference type="PANTHER" id="PTHR33559:SF1">
    <property type="entry name" value="PROTEASOME ASSEMBLY CHAPERONE 4"/>
    <property type="match status" value="1"/>
</dbReference>
<dbReference type="STRING" id="244447.ENSCSEP00000003380"/>
<keyword evidence="2" id="KW-1185">Reference proteome</keyword>
<evidence type="ECO:0000313" key="1">
    <source>
        <dbReference type="Ensembl" id="ENSCSEP00000003380.1"/>
    </source>
</evidence>
<evidence type="ECO:0008006" key="3">
    <source>
        <dbReference type="Google" id="ProtNLM"/>
    </source>
</evidence>
<dbReference type="FunCoup" id="A0A3P8UT06">
    <property type="interactions" value="361"/>
</dbReference>
<dbReference type="AlphaFoldDB" id="A0A3P8UT06"/>
<dbReference type="OrthoDB" id="368507at2759"/>
<reference evidence="1 2" key="1">
    <citation type="journal article" date="2014" name="Nat. Genet.">
        <title>Whole-genome sequence of a flatfish provides insights into ZW sex chromosome evolution and adaptation to a benthic lifestyle.</title>
        <authorList>
            <person name="Chen S."/>
            <person name="Zhang G."/>
            <person name="Shao C."/>
            <person name="Huang Q."/>
            <person name="Liu G."/>
            <person name="Zhang P."/>
            <person name="Song W."/>
            <person name="An N."/>
            <person name="Chalopin D."/>
            <person name="Volff J.N."/>
            <person name="Hong Y."/>
            <person name="Li Q."/>
            <person name="Sha Z."/>
            <person name="Zhou H."/>
            <person name="Xie M."/>
            <person name="Yu Q."/>
            <person name="Liu Y."/>
            <person name="Xiang H."/>
            <person name="Wang N."/>
            <person name="Wu K."/>
            <person name="Yang C."/>
            <person name="Zhou Q."/>
            <person name="Liao X."/>
            <person name="Yang L."/>
            <person name="Hu Q."/>
            <person name="Zhang J."/>
            <person name="Meng L."/>
            <person name="Jin L."/>
            <person name="Tian Y."/>
            <person name="Lian J."/>
            <person name="Yang J."/>
            <person name="Miao G."/>
            <person name="Liu S."/>
            <person name="Liang Z."/>
            <person name="Yan F."/>
            <person name="Li Y."/>
            <person name="Sun B."/>
            <person name="Zhang H."/>
            <person name="Zhang J."/>
            <person name="Zhu Y."/>
            <person name="Du M."/>
            <person name="Zhao Y."/>
            <person name="Schartl M."/>
            <person name="Tang Q."/>
            <person name="Wang J."/>
        </authorList>
    </citation>
    <scope>NUCLEOTIDE SEQUENCE</scope>
</reference>
<organism evidence="1 2">
    <name type="scientific">Cynoglossus semilaevis</name>
    <name type="common">Tongue sole</name>
    <dbReference type="NCBI Taxonomy" id="244447"/>
    <lineage>
        <taxon>Eukaryota</taxon>
        <taxon>Metazoa</taxon>
        <taxon>Chordata</taxon>
        <taxon>Craniata</taxon>
        <taxon>Vertebrata</taxon>
        <taxon>Euteleostomi</taxon>
        <taxon>Actinopterygii</taxon>
        <taxon>Neopterygii</taxon>
        <taxon>Teleostei</taxon>
        <taxon>Neoteleostei</taxon>
        <taxon>Acanthomorphata</taxon>
        <taxon>Carangaria</taxon>
        <taxon>Pleuronectiformes</taxon>
        <taxon>Pleuronectoidei</taxon>
        <taxon>Cynoglossidae</taxon>
        <taxon>Cynoglossinae</taxon>
        <taxon>Cynoglossus</taxon>
    </lineage>
</organism>
<name>A0A3P8UT06_CYNSE</name>
<proteinExistence type="predicted"/>
<dbReference type="CTD" id="389362"/>
<dbReference type="OMA" id="HVMKLDG"/>
<dbReference type="Pfam" id="PF16093">
    <property type="entry name" value="PAC4"/>
    <property type="match status" value="1"/>
</dbReference>
<reference evidence="1" key="2">
    <citation type="submission" date="2025-08" db="UniProtKB">
        <authorList>
            <consortium name="Ensembl"/>
        </authorList>
    </citation>
    <scope>IDENTIFICATION</scope>
</reference>
<dbReference type="RefSeq" id="XP_008336702.1">
    <property type="nucleotide sequence ID" value="XM_008338480.3"/>
</dbReference>
<dbReference type="GeneID" id="103399849"/>
<evidence type="ECO:0000313" key="2">
    <source>
        <dbReference type="Proteomes" id="UP000265120"/>
    </source>
</evidence>
<dbReference type="GeneTree" id="ENSGT00940000167364"/>
<dbReference type="InterPro" id="IPR032157">
    <property type="entry name" value="PAC4"/>
</dbReference>
<dbReference type="Ensembl" id="ENSCSET00000003425.1">
    <property type="protein sequence ID" value="ENSCSEP00000003380.1"/>
    <property type="gene ID" value="ENSCSEG00000002216.1"/>
</dbReference>